<keyword evidence="2" id="KW-1185">Reference proteome</keyword>
<evidence type="ECO:0000313" key="2">
    <source>
        <dbReference type="Proteomes" id="UP000807306"/>
    </source>
</evidence>
<proteinExistence type="predicted"/>
<dbReference type="EMBL" id="MU157844">
    <property type="protein sequence ID" value="KAF9529750.1"/>
    <property type="molecule type" value="Genomic_DNA"/>
</dbReference>
<protein>
    <submittedName>
        <fullName evidence="1">Uncharacterized protein</fullName>
    </submittedName>
</protein>
<reference evidence="1" key="1">
    <citation type="submission" date="2020-11" db="EMBL/GenBank/DDBJ databases">
        <authorList>
            <consortium name="DOE Joint Genome Institute"/>
            <person name="Ahrendt S."/>
            <person name="Riley R."/>
            <person name="Andreopoulos W."/>
            <person name="Labutti K."/>
            <person name="Pangilinan J."/>
            <person name="Ruiz-Duenas F.J."/>
            <person name="Barrasa J.M."/>
            <person name="Sanchez-Garcia M."/>
            <person name="Camarero S."/>
            <person name="Miyauchi S."/>
            <person name="Serrano A."/>
            <person name="Linde D."/>
            <person name="Babiker R."/>
            <person name="Drula E."/>
            <person name="Ayuso-Fernandez I."/>
            <person name="Pacheco R."/>
            <person name="Padilla G."/>
            <person name="Ferreira P."/>
            <person name="Barriuso J."/>
            <person name="Kellner H."/>
            <person name="Castanera R."/>
            <person name="Alfaro M."/>
            <person name="Ramirez L."/>
            <person name="Pisabarro A.G."/>
            <person name="Kuo A."/>
            <person name="Tritt A."/>
            <person name="Lipzen A."/>
            <person name="He G."/>
            <person name="Yan M."/>
            <person name="Ng V."/>
            <person name="Cullen D."/>
            <person name="Martin F."/>
            <person name="Rosso M.-N."/>
            <person name="Henrissat B."/>
            <person name="Hibbett D."/>
            <person name="Martinez A.T."/>
            <person name="Grigoriev I.V."/>
        </authorList>
    </citation>
    <scope>NUCLEOTIDE SEQUENCE</scope>
    <source>
        <strain evidence="1">CBS 506.95</strain>
    </source>
</reference>
<dbReference type="Proteomes" id="UP000807306">
    <property type="component" value="Unassembled WGS sequence"/>
</dbReference>
<organism evidence="1 2">
    <name type="scientific">Crepidotus variabilis</name>
    <dbReference type="NCBI Taxonomy" id="179855"/>
    <lineage>
        <taxon>Eukaryota</taxon>
        <taxon>Fungi</taxon>
        <taxon>Dikarya</taxon>
        <taxon>Basidiomycota</taxon>
        <taxon>Agaricomycotina</taxon>
        <taxon>Agaricomycetes</taxon>
        <taxon>Agaricomycetidae</taxon>
        <taxon>Agaricales</taxon>
        <taxon>Agaricineae</taxon>
        <taxon>Crepidotaceae</taxon>
        <taxon>Crepidotus</taxon>
    </lineage>
</organism>
<dbReference type="AlphaFoldDB" id="A0A9P6EIY1"/>
<gene>
    <name evidence="1" type="ORF">CPB83DRAFT_852117</name>
</gene>
<comment type="caution">
    <text evidence="1">The sequence shown here is derived from an EMBL/GenBank/DDBJ whole genome shotgun (WGS) entry which is preliminary data.</text>
</comment>
<sequence length="74" mass="8583">MDLYIRLPCGSVIISGVCATPPFLESLFHRQHAWCIVVRKIVREVRIAIQNKIWVRRIEAVQQRVTLSLVLLMV</sequence>
<evidence type="ECO:0000313" key="1">
    <source>
        <dbReference type="EMBL" id="KAF9529750.1"/>
    </source>
</evidence>
<name>A0A9P6EIY1_9AGAR</name>
<accession>A0A9P6EIY1</accession>